<proteinExistence type="predicted"/>
<gene>
    <name evidence="2" type="ORF">LNKW23_33200</name>
</gene>
<dbReference type="RefSeq" id="WP_285673059.1">
    <property type="nucleotide sequence ID" value="NZ_BSYI01000029.1"/>
</dbReference>
<comment type="caution">
    <text evidence="2">The sequence shown here is derived from an EMBL/GenBank/DDBJ whole genome shotgun (WGS) entry which is preliminary data.</text>
</comment>
<reference evidence="2 3" key="1">
    <citation type="submission" date="2023-04" db="EMBL/GenBank/DDBJ databases">
        <title>Marinoamorphus aggregata gen. nov., sp. Nov., isolate from tissue of brittle star Ophioplocus japonicus.</title>
        <authorList>
            <person name="Kawano K."/>
            <person name="Sawayama S."/>
            <person name="Nakagawa S."/>
        </authorList>
    </citation>
    <scope>NUCLEOTIDE SEQUENCE [LARGE SCALE GENOMIC DNA]</scope>
    <source>
        <strain evidence="2 3">NKW23</strain>
    </source>
</reference>
<sequence>MSDLACPARSAALPGRLRSALAVLGLGLALSAPPAAANVLYSFTELPEGVRVEASGSLELSVFGPPSRQNSSLTGTALFPNSGILLGPSGTAAQDLYLLGDVFESFGTSGFTTGSFLSGIAFEIADNGLQDQLQVPADFSSGDPIFAAGLFPGSFATLGITATEDVVMTLPGAQTITLRFNSSEASVPLPATLPLLIAAFGAAGLLARRRR</sequence>
<evidence type="ECO:0000256" key="1">
    <source>
        <dbReference type="SAM" id="Phobius"/>
    </source>
</evidence>
<keyword evidence="1" id="KW-1133">Transmembrane helix</keyword>
<evidence type="ECO:0000313" key="3">
    <source>
        <dbReference type="Proteomes" id="UP001239909"/>
    </source>
</evidence>
<accession>A0ABQ6LLM6</accession>
<keyword evidence="3" id="KW-1185">Reference proteome</keyword>
<evidence type="ECO:0000313" key="2">
    <source>
        <dbReference type="EMBL" id="GMG84106.1"/>
    </source>
</evidence>
<name>A0ABQ6LLM6_9RHOB</name>
<organism evidence="2 3">
    <name type="scientific">Paralimibaculum aggregatum</name>
    <dbReference type="NCBI Taxonomy" id="3036245"/>
    <lineage>
        <taxon>Bacteria</taxon>
        <taxon>Pseudomonadati</taxon>
        <taxon>Pseudomonadota</taxon>
        <taxon>Alphaproteobacteria</taxon>
        <taxon>Rhodobacterales</taxon>
        <taxon>Paracoccaceae</taxon>
        <taxon>Paralimibaculum</taxon>
    </lineage>
</organism>
<evidence type="ECO:0008006" key="4">
    <source>
        <dbReference type="Google" id="ProtNLM"/>
    </source>
</evidence>
<feature type="transmembrane region" description="Helical" evidence="1">
    <location>
        <begin position="187"/>
        <end position="207"/>
    </location>
</feature>
<dbReference type="EMBL" id="BSYI01000029">
    <property type="protein sequence ID" value="GMG84106.1"/>
    <property type="molecule type" value="Genomic_DNA"/>
</dbReference>
<dbReference type="Proteomes" id="UP001239909">
    <property type="component" value="Unassembled WGS sequence"/>
</dbReference>
<protein>
    <recommendedName>
        <fullName evidence="4">Secreted protein</fullName>
    </recommendedName>
</protein>
<keyword evidence="1" id="KW-0812">Transmembrane</keyword>
<keyword evidence="1" id="KW-0472">Membrane</keyword>